<gene>
    <name evidence="1" type="ORF">SAMN04488092_11029</name>
</gene>
<dbReference type="Gene3D" id="2.40.10.270">
    <property type="entry name" value="Bacteriophage SPP1 head-tail adaptor protein"/>
    <property type="match status" value="1"/>
</dbReference>
<proteinExistence type="predicted"/>
<dbReference type="STRING" id="657014.SAMN04488092_11029"/>
<dbReference type="InterPro" id="IPR008767">
    <property type="entry name" value="Phage_SPP1_head-tail_adaptor"/>
</dbReference>
<dbReference type="Proteomes" id="UP000198634">
    <property type="component" value="Unassembled WGS sequence"/>
</dbReference>
<evidence type="ECO:0000313" key="1">
    <source>
        <dbReference type="EMBL" id="SEQ64390.1"/>
    </source>
</evidence>
<keyword evidence="2" id="KW-1185">Reference proteome</keyword>
<dbReference type="EMBL" id="FOEP01000010">
    <property type="protein sequence ID" value="SEQ64390.1"/>
    <property type="molecule type" value="Genomic_DNA"/>
</dbReference>
<protein>
    <submittedName>
        <fullName evidence="1">Phage head-tail adaptor, putative, SPP1 family</fullName>
    </submittedName>
</protein>
<dbReference type="AlphaFoldDB" id="A0A1H9HPY3"/>
<accession>A0A1H9HPY3</accession>
<dbReference type="OrthoDB" id="7570189at2"/>
<dbReference type="Pfam" id="PF05521">
    <property type="entry name" value="Phage_HCP"/>
    <property type="match status" value="1"/>
</dbReference>
<dbReference type="RefSeq" id="WP_090270343.1">
    <property type="nucleotide sequence ID" value="NZ_FOEP01000010.1"/>
</dbReference>
<evidence type="ECO:0000313" key="2">
    <source>
        <dbReference type="Proteomes" id="UP000198634"/>
    </source>
</evidence>
<dbReference type="InterPro" id="IPR038666">
    <property type="entry name" value="SSP1_head-tail_sf"/>
</dbReference>
<reference evidence="1 2" key="1">
    <citation type="submission" date="2016-10" db="EMBL/GenBank/DDBJ databases">
        <authorList>
            <person name="de Groot N.N."/>
        </authorList>
    </citation>
    <scope>NUCLEOTIDE SEQUENCE [LARGE SCALE GENOMIC DNA]</scope>
    <source>
        <strain evidence="1 2">DSM 22007</strain>
    </source>
</reference>
<organism evidence="1 2">
    <name type="scientific">Thalassovita taeanensis</name>
    <dbReference type="NCBI Taxonomy" id="657014"/>
    <lineage>
        <taxon>Bacteria</taxon>
        <taxon>Pseudomonadati</taxon>
        <taxon>Pseudomonadota</taxon>
        <taxon>Alphaproteobacteria</taxon>
        <taxon>Rhodobacterales</taxon>
        <taxon>Roseobacteraceae</taxon>
        <taxon>Thalassovita</taxon>
    </lineage>
</organism>
<sequence length="112" mass="12264">MAGVQLNRRLVLESAERVADGAGGFAQSWGALGELWADVTLRSGRERASAGVQVSRAAFRIVVRGAPEGSTMRPRPDQRFREGARIYRIEAVAERDPEGRYLTCFATEEVVA</sequence>
<name>A0A1H9HPY3_9RHOB</name>